<evidence type="ECO:0000256" key="4">
    <source>
        <dbReference type="ARBA" id="ARBA00022840"/>
    </source>
</evidence>
<dbReference type="PROSITE" id="PS51480">
    <property type="entry name" value="DHAL"/>
    <property type="match status" value="1"/>
</dbReference>
<dbReference type="RefSeq" id="WP_377199203.1">
    <property type="nucleotide sequence ID" value="NZ_JBHUHF010000001.1"/>
</dbReference>
<proteinExistence type="predicted"/>
<comment type="caution">
    <text evidence="7">The sequence shown here is derived from an EMBL/GenBank/DDBJ whole genome shotgun (WGS) entry which is preliminary data.</text>
</comment>
<dbReference type="SUPFAM" id="SSF101473">
    <property type="entry name" value="DhaL-like"/>
    <property type="match status" value="1"/>
</dbReference>
<dbReference type="SUPFAM" id="SSF82549">
    <property type="entry name" value="DAK1/DegV-like"/>
    <property type="match status" value="1"/>
</dbReference>
<dbReference type="InterPro" id="IPR004006">
    <property type="entry name" value="DhaK_dom"/>
</dbReference>
<name>A0ABW4VFH5_9MICO</name>
<dbReference type="PANTHER" id="PTHR28629:SF4">
    <property type="entry name" value="TRIOKINASE_FMN CYCLASE"/>
    <property type="match status" value="1"/>
</dbReference>
<keyword evidence="2" id="KW-0547">Nucleotide-binding</keyword>
<gene>
    <name evidence="7" type="ORF">ACFSL2_18270</name>
</gene>
<dbReference type="Pfam" id="PF02733">
    <property type="entry name" value="Dak1"/>
    <property type="match status" value="1"/>
</dbReference>
<evidence type="ECO:0000313" key="7">
    <source>
        <dbReference type="EMBL" id="MFD2027462.1"/>
    </source>
</evidence>
<dbReference type="Proteomes" id="UP001597338">
    <property type="component" value="Unassembled WGS sequence"/>
</dbReference>
<evidence type="ECO:0000259" key="6">
    <source>
        <dbReference type="PROSITE" id="PS51481"/>
    </source>
</evidence>
<dbReference type="NCBIfam" id="NF011049">
    <property type="entry name" value="PRK14479.1"/>
    <property type="match status" value="1"/>
</dbReference>
<dbReference type="Pfam" id="PF02734">
    <property type="entry name" value="Dak2"/>
    <property type="match status" value="1"/>
</dbReference>
<dbReference type="Gene3D" id="1.25.40.340">
    <property type="match status" value="1"/>
</dbReference>
<dbReference type="Gene3D" id="3.40.50.10440">
    <property type="entry name" value="Dihydroxyacetone kinase, domain 1"/>
    <property type="match status" value="1"/>
</dbReference>
<keyword evidence="8" id="KW-1185">Reference proteome</keyword>
<dbReference type="GO" id="GO:0016301">
    <property type="term" value="F:kinase activity"/>
    <property type="evidence" value="ECO:0007669"/>
    <property type="project" value="UniProtKB-KW"/>
</dbReference>
<feature type="domain" description="DhaK" evidence="6">
    <location>
        <begin position="7"/>
        <end position="329"/>
    </location>
</feature>
<keyword evidence="3 7" id="KW-0418">Kinase</keyword>
<keyword evidence="1" id="KW-0808">Transferase</keyword>
<dbReference type="InterPro" id="IPR004007">
    <property type="entry name" value="DhaL_dom"/>
</dbReference>
<evidence type="ECO:0000256" key="3">
    <source>
        <dbReference type="ARBA" id="ARBA00022777"/>
    </source>
</evidence>
<dbReference type="Gene3D" id="3.30.1180.20">
    <property type="entry name" value="Dihydroxyacetone kinase, domain 2"/>
    <property type="match status" value="1"/>
</dbReference>
<evidence type="ECO:0000256" key="2">
    <source>
        <dbReference type="ARBA" id="ARBA00022741"/>
    </source>
</evidence>
<dbReference type="PROSITE" id="PS51481">
    <property type="entry name" value="DHAK"/>
    <property type="match status" value="1"/>
</dbReference>
<sequence>MTHVYNDPDTFKEGVLTGFAAAHPRHVERVPDASGFVRAGGPLAGKVSLVIGGGSGHYPSYNGVVGPGFADGAVLGDIFASPSAEQVYRVARAAHGGAGLVLAFGNYAGDRLNFGVAADRLRAEGVDVRVVWVTDDVASAPPETTGDRRGIAGTFTVYKMAGAAAERGDRLDEVERLMRHANASTFSFGVAFDGCTLPGASDALFHVEPGRMDFGLGIHGEPGVSSTDWMSAADLADQLVERVLAERPASADGRAAVLLNGLGATKYEELYVLWGEVAPRLRAAGLDLVEPEVGELVTSLDMAGCSLTVTWLDDELSPLWRAPADTAAYRRGEATTSTLFTERAVAADATVAAAEEVASEASRRHAEVAQRLVATLAATVDEHKVRLGEIDAVAGDGDHGIGMSRGSRAAAEAAVAAGVAGGGVHSVLRAAGTAFGDRAGGTSGILWGLLLETVGRDLGNQEAVTLDRLSGAVRTGAARLREFGRAEPGDKTMLDALLPFADELAHGADADLPLAKAWQAAAELATSAAEATAPMVPRVGRARPLAERSVGTPDPGAVSFALIVTAIGEQLTQTSPTTPSPTTPEES</sequence>
<evidence type="ECO:0000259" key="5">
    <source>
        <dbReference type="PROSITE" id="PS51480"/>
    </source>
</evidence>
<dbReference type="SMART" id="SM01120">
    <property type="entry name" value="Dak2"/>
    <property type="match status" value="1"/>
</dbReference>
<keyword evidence="4" id="KW-0067">ATP-binding</keyword>
<evidence type="ECO:0000256" key="1">
    <source>
        <dbReference type="ARBA" id="ARBA00022679"/>
    </source>
</evidence>
<feature type="domain" description="DhaL" evidence="5">
    <location>
        <begin position="367"/>
        <end position="569"/>
    </location>
</feature>
<evidence type="ECO:0000313" key="8">
    <source>
        <dbReference type="Proteomes" id="UP001597338"/>
    </source>
</evidence>
<dbReference type="EMBL" id="JBHUHF010000001">
    <property type="protein sequence ID" value="MFD2027462.1"/>
    <property type="molecule type" value="Genomic_DNA"/>
</dbReference>
<dbReference type="PANTHER" id="PTHR28629">
    <property type="entry name" value="TRIOKINASE/FMN CYCLASE"/>
    <property type="match status" value="1"/>
</dbReference>
<protein>
    <submittedName>
        <fullName evidence="7">Dihydroxyacetone kinase family protein</fullName>
    </submittedName>
</protein>
<dbReference type="InterPro" id="IPR050861">
    <property type="entry name" value="Dihydroxyacetone_Kinase"/>
</dbReference>
<dbReference type="InterPro" id="IPR036117">
    <property type="entry name" value="DhaL_dom_sf"/>
</dbReference>
<reference evidence="8" key="1">
    <citation type="journal article" date="2019" name="Int. J. Syst. Evol. Microbiol.">
        <title>The Global Catalogue of Microorganisms (GCM) 10K type strain sequencing project: providing services to taxonomists for standard genome sequencing and annotation.</title>
        <authorList>
            <consortium name="The Broad Institute Genomics Platform"/>
            <consortium name="The Broad Institute Genome Sequencing Center for Infectious Disease"/>
            <person name="Wu L."/>
            <person name="Ma J."/>
        </authorList>
    </citation>
    <scope>NUCLEOTIDE SEQUENCE [LARGE SCALE GENOMIC DNA]</scope>
    <source>
        <strain evidence="8">CCM 7043</strain>
    </source>
</reference>
<accession>A0ABW4VFH5</accession>
<organism evidence="7 8">
    <name type="scientific">Promicromonospora aerolata</name>
    <dbReference type="NCBI Taxonomy" id="195749"/>
    <lineage>
        <taxon>Bacteria</taxon>
        <taxon>Bacillati</taxon>
        <taxon>Actinomycetota</taxon>
        <taxon>Actinomycetes</taxon>
        <taxon>Micrococcales</taxon>
        <taxon>Promicromonosporaceae</taxon>
        <taxon>Promicromonospora</taxon>
    </lineage>
</organism>